<dbReference type="SUPFAM" id="SSF103473">
    <property type="entry name" value="MFS general substrate transporter"/>
    <property type="match status" value="1"/>
</dbReference>
<reference evidence="7 8" key="1">
    <citation type="journal article" date="2016" name="Genome Biol. Evol.">
        <title>Divergent and convergent evolution of fungal pathogenicity.</title>
        <authorList>
            <person name="Shang Y."/>
            <person name="Xiao G."/>
            <person name="Zheng P."/>
            <person name="Cen K."/>
            <person name="Zhan S."/>
            <person name="Wang C."/>
        </authorList>
    </citation>
    <scope>NUCLEOTIDE SEQUENCE [LARGE SCALE GENOMIC DNA]</scope>
    <source>
        <strain evidence="7 8">RCEF 264</strain>
    </source>
</reference>
<feature type="transmembrane region" description="Helical" evidence="4">
    <location>
        <begin position="327"/>
        <end position="346"/>
    </location>
</feature>
<feature type="transmembrane region" description="Helical" evidence="4">
    <location>
        <begin position="299"/>
        <end position="320"/>
    </location>
</feature>
<feature type="compositionally biased region" description="Acidic residues" evidence="3">
    <location>
        <begin position="639"/>
        <end position="655"/>
    </location>
</feature>
<feature type="compositionally biased region" description="Acidic residues" evidence="3">
    <location>
        <begin position="721"/>
        <end position="733"/>
    </location>
</feature>
<dbReference type="Proteomes" id="UP000076874">
    <property type="component" value="Unassembled WGS sequence"/>
</dbReference>
<dbReference type="STRING" id="1081102.A0A167SR22"/>
<feature type="transmembrane region" description="Helical" evidence="4">
    <location>
        <begin position="417"/>
        <end position="435"/>
    </location>
</feature>
<feature type="transmembrane region" description="Helical" evidence="4">
    <location>
        <begin position="90"/>
        <end position="112"/>
    </location>
</feature>
<feature type="transmembrane region" description="Helical" evidence="4">
    <location>
        <begin position="58"/>
        <end position="78"/>
    </location>
</feature>
<evidence type="ECO:0000259" key="6">
    <source>
        <dbReference type="Pfam" id="PF15459"/>
    </source>
</evidence>
<dbReference type="PANTHER" id="PTHR43702">
    <property type="entry name" value="L-FUCOSE-PROTON SYMPORTER"/>
    <property type="match status" value="1"/>
</dbReference>
<feature type="region of interest" description="Disordered" evidence="3">
    <location>
        <begin position="493"/>
        <end position="526"/>
    </location>
</feature>
<keyword evidence="4" id="KW-0812">Transmembrane</keyword>
<evidence type="ECO:0000313" key="7">
    <source>
        <dbReference type="EMBL" id="OAA59849.1"/>
    </source>
</evidence>
<dbReference type="InterPro" id="IPR029188">
    <property type="entry name" value="Rrp14_N"/>
</dbReference>
<feature type="compositionally biased region" description="Gly residues" evidence="3">
    <location>
        <begin position="968"/>
        <end position="986"/>
    </location>
</feature>
<dbReference type="InterPro" id="IPR011701">
    <property type="entry name" value="MFS"/>
</dbReference>
<comment type="subcellular location">
    <subcellularLocation>
        <location evidence="1">Cell inner membrane</location>
        <topology evidence="1">Multi-pass membrane protein</topology>
    </subcellularLocation>
</comment>
<feature type="region of interest" description="Disordered" evidence="3">
    <location>
        <begin position="538"/>
        <end position="768"/>
    </location>
</feature>
<feature type="domain" description="Ribosomal RNA-processing protein 14/surfeit locus protein 6 C-terminal" evidence="5">
    <location>
        <begin position="903"/>
        <end position="955"/>
    </location>
</feature>
<dbReference type="InterPro" id="IPR050375">
    <property type="entry name" value="MFS_TsgA-like"/>
</dbReference>
<dbReference type="InterPro" id="IPR029190">
    <property type="entry name" value="Rrp14/SURF6_C"/>
</dbReference>
<dbReference type="EMBL" id="AZHD01000010">
    <property type="protein sequence ID" value="OAA59849.1"/>
    <property type="molecule type" value="Genomic_DNA"/>
</dbReference>
<dbReference type="GO" id="GO:0005886">
    <property type="term" value="C:plasma membrane"/>
    <property type="evidence" value="ECO:0007669"/>
    <property type="project" value="UniProtKB-SubCell"/>
</dbReference>
<feature type="compositionally biased region" description="Basic residues" evidence="3">
    <location>
        <begin position="957"/>
        <end position="966"/>
    </location>
</feature>
<dbReference type="AlphaFoldDB" id="A0A167SR22"/>
<dbReference type="InterPro" id="IPR036259">
    <property type="entry name" value="MFS_trans_sf"/>
</dbReference>
<feature type="compositionally biased region" description="Acidic residues" evidence="3">
    <location>
        <begin position="575"/>
        <end position="584"/>
    </location>
</feature>
<keyword evidence="2" id="KW-1003">Cell membrane</keyword>
<organism evidence="7 8">
    <name type="scientific">Niveomyces insectorum RCEF 264</name>
    <dbReference type="NCBI Taxonomy" id="1081102"/>
    <lineage>
        <taxon>Eukaryota</taxon>
        <taxon>Fungi</taxon>
        <taxon>Dikarya</taxon>
        <taxon>Ascomycota</taxon>
        <taxon>Pezizomycotina</taxon>
        <taxon>Sordariomycetes</taxon>
        <taxon>Hypocreomycetidae</taxon>
        <taxon>Hypocreales</taxon>
        <taxon>Cordycipitaceae</taxon>
        <taxon>Niveomyces</taxon>
    </lineage>
</organism>
<feature type="compositionally biased region" description="Basic and acidic residues" evidence="3">
    <location>
        <begin position="505"/>
        <end position="517"/>
    </location>
</feature>
<keyword evidence="8" id="KW-1185">Reference proteome</keyword>
<feature type="transmembrane region" description="Helical" evidence="4">
    <location>
        <begin position="26"/>
        <end position="46"/>
    </location>
</feature>
<dbReference type="Pfam" id="PF04935">
    <property type="entry name" value="SURF6"/>
    <property type="match status" value="1"/>
</dbReference>
<feature type="transmembrane region" description="Helical" evidence="4">
    <location>
        <begin position="352"/>
        <end position="374"/>
    </location>
</feature>
<feature type="transmembrane region" description="Helical" evidence="4">
    <location>
        <begin position="195"/>
        <end position="214"/>
    </location>
</feature>
<feature type="compositionally biased region" description="Low complexity" evidence="3">
    <location>
        <begin position="758"/>
        <end position="768"/>
    </location>
</feature>
<dbReference type="PANTHER" id="PTHR43702:SF5">
    <property type="entry name" value="MAJOR FACILITATOR SUPERFAMILY (MFS) PROFILE DOMAIN-CONTAINING PROTEIN"/>
    <property type="match status" value="1"/>
</dbReference>
<dbReference type="GO" id="GO:0022857">
    <property type="term" value="F:transmembrane transporter activity"/>
    <property type="evidence" value="ECO:0007669"/>
    <property type="project" value="InterPro"/>
</dbReference>
<dbReference type="OrthoDB" id="546893at2759"/>
<feature type="compositionally biased region" description="Basic and acidic residues" evidence="3">
    <location>
        <begin position="887"/>
        <end position="899"/>
    </location>
</feature>
<evidence type="ECO:0000256" key="4">
    <source>
        <dbReference type="SAM" id="Phobius"/>
    </source>
</evidence>
<keyword evidence="4" id="KW-1133">Transmembrane helix</keyword>
<keyword evidence="4" id="KW-0472">Membrane</keyword>
<evidence type="ECO:0000256" key="2">
    <source>
        <dbReference type="ARBA" id="ARBA00022475"/>
    </source>
</evidence>
<evidence type="ECO:0000256" key="1">
    <source>
        <dbReference type="ARBA" id="ARBA00004429"/>
    </source>
</evidence>
<dbReference type="Gene3D" id="1.20.1250.20">
    <property type="entry name" value="MFS general substrate transporter like domains"/>
    <property type="match status" value="2"/>
</dbReference>
<feature type="compositionally biased region" description="Basic and acidic residues" evidence="3">
    <location>
        <begin position="929"/>
        <end position="938"/>
    </location>
</feature>
<comment type="caution">
    <text evidence="7">The sequence shown here is derived from an EMBL/GenBank/DDBJ whole genome shotgun (WGS) entry which is preliminary data.</text>
</comment>
<name>A0A167SR22_9HYPO</name>
<dbReference type="Pfam" id="PF07690">
    <property type="entry name" value="MFS_1"/>
    <property type="match status" value="1"/>
</dbReference>
<evidence type="ECO:0000259" key="5">
    <source>
        <dbReference type="Pfam" id="PF04935"/>
    </source>
</evidence>
<feature type="domain" description="Ribosomal RNA-processing protein 14 N-terminal" evidence="6">
    <location>
        <begin position="468"/>
        <end position="520"/>
    </location>
</feature>
<feature type="transmembrane region" description="Helical" evidence="4">
    <location>
        <begin position="261"/>
        <end position="283"/>
    </location>
</feature>
<feature type="compositionally biased region" description="Basic and acidic residues" evidence="3">
    <location>
        <begin position="692"/>
        <end position="720"/>
    </location>
</feature>
<feature type="compositionally biased region" description="Basic and acidic residues" evidence="3">
    <location>
        <begin position="629"/>
        <end position="638"/>
    </location>
</feature>
<feature type="region of interest" description="Disordered" evidence="3">
    <location>
        <begin position="871"/>
        <end position="899"/>
    </location>
</feature>
<accession>A0A167SR22</accession>
<evidence type="ECO:0000256" key="3">
    <source>
        <dbReference type="SAM" id="MobiDB-lite"/>
    </source>
</evidence>
<evidence type="ECO:0000313" key="8">
    <source>
        <dbReference type="Proteomes" id="UP000076874"/>
    </source>
</evidence>
<feature type="compositionally biased region" description="Basic and acidic residues" evidence="3">
    <location>
        <begin position="589"/>
        <end position="599"/>
    </location>
</feature>
<protein>
    <submittedName>
        <fullName evidence="7">Glucose galactose transporter</fullName>
    </submittedName>
</protein>
<dbReference type="Pfam" id="PF15459">
    <property type="entry name" value="RRP14"/>
    <property type="match status" value="1"/>
</dbReference>
<gene>
    <name evidence="7" type="ORF">SPI_06047</name>
</gene>
<feature type="region of interest" description="Disordered" evidence="3">
    <location>
        <begin position="787"/>
        <end position="819"/>
    </location>
</feature>
<sequence length="986" mass="106095">MAYRRTIVVNDEAVTGAVRLTARQALVPNLLVTILFFLWGFAYGLLDVLNQHFQATLHISSSMAAGLSSAYFGAYFVCPPTISGWLLRRAGFRATFMAGLAVLAVGCLLFWPSGLHRSFGGFCGSMFVVGAGLSTLETAADPFLAICGPPRHSEIRLNLGQAVQGVGAFVAPLLASRVFFASTVDTMAGLRNVQWVYLGVAGFVVLLILLFLLVPMPEITDADMCALETAVEGQDILVNSDGVPIPGSVYDTGPFVKQYNLFLAVWAQFCYVGAQVAVANYFIQFCVESGRDSANGSDLLAIAQGLYAVNRFVAGFLLLWPFIKPRILLAIYLSFCLIFIIAAITTRGTTSIVFLTLVLCAESACFATIFTLGLRGLGRHTKIGGSLLVAGISGGMVFPAMTGAIVDRHGAHKAMTIPMMGYALALLYPLYVNLWQRERMDRHRTAGVGVRHGGGGDTEAAVDDKPDRLRAHAQAFDGLLSLIPAKLYYGNGDEPSEQWRRKKQTKAEKQAARRANLDPENALNKSVKEVLEERAASSKRKLAAITGAGTNGEPDDSKDAGDVEGAEGGEKAGNDDDDDEDDGSSVDGIVKEKPGEGLKKAKAKAKTAEVGETASKKAKLSNGEENEETDNKMGKKEGEDEDENGDDDDYDDDDGGGIRLEDANLSAKQQKKLLKKQAKAERRAEKRKSKAKKTEPREKAADIVDEAPKDAVKEDIKDTEEQQENGENNDDVDGHDNASAADNLNDTSFAALAAEQDAPSSPSAASSVASPIFDTTLLTADDAADADADADAAATTATTTSSVSSTATTTTIAPDQKHKISVPADTAALRARLAAKIEALRAARKADAARMTRDADGQLVVISTRQQLIEARRQKQAERKQHKKELRRAAREEEERQREAAVLLKKALKRKEQAKKKSAKAWAERIEGVARAGQERQAKRQANLRARREDKQLHRAGLSKKAKKGSKSGSGKGRPGFEGTFGGRRK</sequence>
<feature type="transmembrane region" description="Helical" evidence="4">
    <location>
        <begin position="386"/>
        <end position="405"/>
    </location>
</feature>
<feature type="region of interest" description="Disordered" evidence="3">
    <location>
        <begin position="929"/>
        <end position="986"/>
    </location>
</feature>
<proteinExistence type="predicted"/>
<feature type="compositionally biased region" description="Low complexity" evidence="3">
    <location>
        <begin position="791"/>
        <end position="811"/>
    </location>
</feature>